<evidence type="ECO:0000313" key="2">
    <source>
        <dbReference type="Proteomes" id="UP001515480"/>
    </source>
</evidence>
<keyword evidence="2" id="KW-1185">Reference proteome</keyword>
<evidence type="ECO:0000313" key="1">
    <source>
        <dbReference type="EMBL" id="KAL1506956.1"/>
    </source>
</evidence>
<sequence length="301" mass="32717">MAKVQMGWGRGPAAVWVAVLVKRDPKKASHVVLVRMEMVVPVAHLLRVEDVVERAMATKVEKTEGQCLVKEVLREEDRLAAGRLRGSAGFPGTLKEKKEVARVALGVEGTRAHSAVAPTAEAVVDEVDWLELVQPEVRLAEKVAPRTELESTVMGPGESRANGGMVVGEEELAGCSVVAVRVEEQPVEKPVDVKGGEQEVGKPEVRMVEEKVAEKVAERAAVGRVEEQVVGRAAEEKVEEQVVGRVVVEKVEEQVVERGVVEKVEGQVVEREVVEKVEDQAVGKVVAGRVAEREEEEDAME</sequence>
<name>A0AB34IS05_PRYPA</name>
<protein>
    <submittedName>
        <fullName evidence="1">Uncharacterized protein</fullName>
    </submittedName>
</protein>
<gene>
    <name evidence="1" type="ORF">AB1Y20_007820</name>
</gene>
<comment type="caution">
    <text evidence="1">The sequence shown here is derived from an EMBL/GenBank/DDBJ whole genome shotgun (WGS) entry which is preliminary data.</text>
</comment>
<dbReference type="Proteomes" id="UP001515480">
    <property type="component" value="Unassembled WGS sequence"/>
</dbReference>
<organism evidence="1 2">
    <name type="scientific">Prymnesium parvum</name>
    <name type="common">Toxic golden alga</name>
    <dbReference type="NCBI Taxonomy" id="97485"/>
    <lineage>
        <taxon>Eukaryota</taxon>
        <taxon>Haptista</taxon>
        <taxon>Haptophyta</taxon>
        <taxon>Prymnesiophyceae</taxon>
        <taxon>Prymnesiales</taxon>
        <taxon>Prymnesiaceae</taxon>
        <taxon>Prymnesium</taxon>
    </lineage>
</organism>
<dbReference type="AlphaFoldDB" id="A0AB34IS05"/>
<proteinExistence type="predicted"/>
<dbReference type="EMBL" id="JBGBPQ010000018">
    <property type="protein sequence ID" value="KAL1506956.1"/>
    <property type="molecule type" value="Genomic_DNA"/>
</dbReference>
<accession>A0AB34IS05</accession>
<reference evidence="1 2" key="1">
    <citation type="journal article" date="2024" name="Science">
        <title>Giant polyketide synthase enzymes in the biosynthesis of giant marine polyether toxins.</title>
        <authorList>
            <person name="Fallon T.R."/>
            <person name="Shende V.V."/>
            <person name="Wierzbicki I.H."/>
            <person name="Pendleton A.L."/>
            <person name="Watervoot N.F."/>
            <person name="Auber R.P."/>
            <person name="Gonzalez D.J."/>
            <person name="Wisecaver J.H."/>
            <person name="Moore B.S."/>
        </authorList>
    </citation>
    <scope>NUCLEOTIDE SEQUENCE [LARGE SCALE GENOMIC DNA]</scope>
    <source>
        <strain evidence="1 2">12B1</strain>
    </source>
</reference>